<evidence type="ECO:0000313" key="8">
    <source>
        <dbReference type="Proteomes" id="UP000271974"/>
    </source>
</evidence>
<comment type="caution">
    <text evidence="7">The sequence shown here is derived from an EMBL/GenBank/DDBJ whole genome shotgun (WGS) entry which is preliminary data.</text>
</comment>
<dbReference type="EMBL" id="RQTK01000397">
    <property type="protein sequence ID" value="RUS80347.1"/>
    <property type="molecule type" value="Genomic_DNA"/>
</dbReference>
<dbReference type="GO" id="GO:0005774">
    <property type="term" value="C:vacuolar membrane"/>
    <property type="evidence" value="ECO:0007669"/>
    <property type="project" value="TreeGrafter"/>
</dbReference>
<dbReference type="PANTHER" id="PTHR22950:SF703">
    <property type="entry name" value="AMINO ACID TRANSPORTER TRANSMEMBRANE DOMAIN-CONTAINING PROTEIN"/>
    <property type="match status" value="1"/>
</dbReference>
<feature type="transmembrane region" description="Helical" evidence="5">
    <location>
        <begin position="388"/>
        <end position="408"/>
    </location>
</feature>
<protein>
    <recommendedName>
        <fullName evidence="6">Amino acid transporter transmembrane domain-containing protein</fullName>
    </recommendedName>
</protein>
<feature type="transmembrane region" description="Helical" evidence="5">
    <location>
        <begin position="322"/>
        <end position="339"/>
    </location>
</feature>
<evidence type="ECO:0000259" key="6">
    <source>
        <dbReference type="Pfam" id="PF01490"/>
    </source>
</evidence>
<evidence type="ECO:0000256" key="2">
    <source>
        <dbReference type="ARBA" id="ARBA00022692"/>
    </source>
</evidence>
<keyword evidence="8" id="KW-1185">Reference proteome</keyword>
<evidence type="ECO:0000256" key="4">
    <source>
        <dbReference type="ARBA" id="ARBA00023136"/>
    </source>
</evidence>
<dbReference type="PANTHER" id="PTHR22950">
    <property type="entry name" value="AMINO ACID TRANSPORTER"/>
    <property type="match status" value="1"/>
</dbReference>
<organism evidence="7 8">
    <name type="scientific">Elysia chlorotica</name>
    <name type="common">Eastern emerald elysia</name>
    <name type="synonym">Sea slug</name>
    <dbReference type="NCBI Taxonomy" id="188477"/>
    <lineage>
        <taxon>Eukaryota</taxon>
        <taxon>Metazoa</taxon>
        <taxon>Spiralia</taxon>
        <taxon>Lophotrochozoa</taxon>
        <taxon>Mollusca</taxon>
        <taxon>Gastropoda</taxon>
        <taxon>Heterobranchia</taxon>
        <taxon>Euthyneura</taxon>
        <taxon>Panpulmonata</taxon>
        <taxon>Sacoglossa</taxon>
        <taxon>Placobranchoidea</taxon>
        <taxon>Plakobranchidae</taxon>
        <taxon>Elysia</taxon>
    </lineage>
</organism>
<sequence>MAEEDSIPLVDRPIEMGLTGPTTTVFLVGVMAGSGTLVIPKALSDAGWSGILIILAMAAASTYTAILLGRCLTILRSRHVEYHGHIRGPYPAIGQAAFGKVCRCLITVCVDFSSFGTCVAYLLLIAENIGFLVARFGFDMPYYYWLLAVVLVLCPLCWFGSPKDFTFIGVIAAVATGVACVIILSQMAIDAQRVPPAIHGPVLLKPFLMAFGTICLGFGGHPAIPTILVDMKHPEKYVTSITPAFLIVVLIYLPLSLVGFLVYGSNLNPNVLLTITPGPAIFTVQILMSVHLLTGFVLLLNPVCQEGEDLLNIPHQFGLRRVLFRTALLALTFIIAIAIPNFGVILAFLGGSTVTALVFILPPVLYLRLCAMTGTWDKIDIPLHEKVLCVEIIVVGGLAGATATFSAVEALVSG</sequence>
<dbReference type="Proteomes" id="UP000271974">
    <property type="component" value="Unassembled WGS sequence"/>
</dbReference>
<reference evidence="7 8" key="1">
    <citation type="submission" date="2019-01" db="EMBL/GenBank/DDBJ databases">
        <title>A draft genome assembly of the solar-powered sea slug Elysia chlorotica.</title>
        <authorList>
            <person name="Cai H."/>
            <person name="Li Q."/>
            <person name="Fang X."/>
            <person name="Li J."/>
            <person name="Curtis N.E."/>
            <person name="Altenburger A."/>
            <person name="Shibata T."/>
            <person name="Feng M."/>
            <person name="Maeda T."/>
            <person name="Schwartz J.A."/>
            <person name="Shigenobu S."/>
            <person name="Lundholm N."/>
            <person name="Nishiyama T."/>
            <person name="Yang H."/>
            <person name="Hasebe M."/>
            <person name="Li S."/>
            <person name="Pierce S.K."/>
            <person name="Wang J."/>
        </authorList>
    </citation>
    <scope>NUCLEOTIDE SEQUENCE [LARGE SCALE GENOMIC DNA]</scope>
    <source>
        <strain evidence="7">EC2010</strain>
        <tissue evidence="7">Whole organism of an adult</tissue>
    </source>
</reference>
<feature type="transmembrane region" description="Helical" evidence="5">
    <location>
        <begin position="142"/>
        <end position="160"/>
    </location>
</feature>
<feature type="transmembrane region" description="Helical" evidence="5">
    <location>
        <begin position="209"/>
        <end position="229"/>
    </location>
</feature>
<proteinExistence type="predicted"/>
<dbReference type="Pfam" id="PF01490">
    <property type="entry name" value="Aa_trans"/>
    <property type="match status" value="1"/>
</dbReference>
<name>A0A3S1A1J9_ELYCH</name>
<dbReference type="GO" id="GO:0015179">
    <property type="term" value="F:L-amino acid transmembrane transporter activity"/>
    <property type="evidence" value="ECO:0007669"/>
    <property type="project" value="TreeGrafter"/>
</dbReference>
<dbReference type="STRING" id="188477.A0A3S1A1J9"/>
<keyword evidence="3 5" id="KW-1133">Transmembrane helix</keyword>
<evidence type="ECO:0000256" key="5">
    <source>
        <dbReference type="SAM" id="Phobius"/>
    </source>
</evidence>
<comment type="subcellular location">
    <subcellularLocation>
        <location evidence="1">Membrane</location>
        <topology evidence="1">Multi-pass membrane protein</topology>
    </subcellularLocation>
</comment>
<feature type="transmembrane region" description="Helical" evidence="5">
    <location>
        <begin position="282"/>
        <end position="301"/>
    </location>
</feature>
<dbReference type="InterPro" id="IPR013057">
    <property type="entry name" value="AA_transpt_TM"/>
</dbReference>
<feature type="transmembrane region" description="Helical" evidence="5">
    <location>
        <begin position="345"/>
        <end position="367"/>
    </location>
</feature>
<feature type="domain" description="Amino acid transporter transmembrane" evidence="6">
    <location>
        <begin position="21"/>
        <end position="395"/>
    </location>
</feature>
<evidence type="ECO:0000256" key="1">
    <source>
        <dbReference type="ARBA" id="ARBA00004141"/>
    </source>
</evidence>
<gene>
    <name evidence="7" type="ORF">EGW08_011886</name>
</gene>
<feature type="transmembrane region" description="Helical" evidence="5">
    <location>
        <begin position="104"/>
        <end position="126"/>
    </location>
</feature>
<feature type="transmembrane region" description="Helical" evidence="5">
    <location>
        <begin position="241"/>
        <end position="262"/>
    </location>
</feature>
<dbReference type="FunFam" id="1.20.1740.10:FF:000052">
    <property type="entry name" value="Lysine histidine transporter-like 3"/>
    <property type="match status" value="1"/>
</dbReference>
<dbReference type="OrthoDB" id="655540at2759"/>
<dbReference type="AlphaFoldDB" id="A0A3S1A1J9"/>
<feature type="transmembrane region" description="Helical" evidence="5">
    <location>
        <begin position="21"/>
        <end position="40"/>
    </location>
</feature>
<evidence type="ECO:0000256" key="3">
    <source>
        <dbReference type="ARBA" id="ARBA00022989"/>
    </source>
</evidence>
<evidence type="ECO:0000313" key="7">
    <source>
        <dbReference type="EMBL" id="RUS80347.1"/>
    </source>
</evidence>
<accession>A0A3S1A1J9</accession>
<keyword evidence="2 5" id="KW-0812">Transmembrane</keyword>
<keyword evidence="4 5" id="KW-0472">Membrane</keyword>
<feature type="transmembrane region" description="Helical" evidence="5">
    <location>
        <begin position="46"/>
        <end position="68"/>
    </location>
</feature>
<feature type="transmembrane region" description="Helical" evidence="5">
    <location>
        <begin position="167"/>
        <end position="189"/>
    </location>
</feature>